<evidence type="ECO:0000256" key="6">
    <source>
        <dbReference type="ARBA" id="ARBA00022691"/>
    </source>
</evidence>
<dbReference type="Pfam" id="PF01135">
    <property type="entry name" value="PCMT"/>
    <property type="match status" value="1"/>
</dbReference>
<comment type="subcellular location">
    <subcellularLocation>
        <location evidence="1 7">Cytoplasm</location>
    </subcellularLocation>
</comment>
<comment type="catalytic activity">
    <reaction evidence="7">
        <text>[protein]-L-isoaspartate + S-adenosyl-L-methionine = [protein]-L-isoaspartate alpha-methyl ester + S-adenosyl-L-homocysteine</text>
        <dbReference type="Rhea" id="RHEA:12705"/>
        <dbReference type="Rhea" id="RHEA-COMP:12143"/>
        <dbReference type="Rhea" id="RHEA-COMP:12144"/>
        <dbReference type="ChEBI" id="CHEBI:57856"/>
        <dbReference type="ChEBI" id="CHEBI:59789"/>
        <dbReference type="ChEBI" id="CHEBI:90596"/>
        <dbReference type="ChEBI" id="CHEBI:90598"/>
        <dbReference type="EC" id="2.1.1.77"/>
    </reaction>
</comment>
<dbReference type="NCBIfam" id="NF001453">
    <property type="entry name" value="PRK00312.1"/>
    <property type="match status" value="1"/>
</dbReference>
<dbReference type="CDD" id="cd02440">
    <property type="entry name" value="AdoMet_MTases"/>
    <property type="match status" value="1"/>
</dbReference>
<evidence type="ECO:0000256" key="7">
    <source>
        <dbReference type="HAMAP-Rule" id="MF_00090"/>
    </source>
</evidence>
<dbReference type="GO" id="GO:0004719">
    <property type="term" value="F:protein-L-isoaspartate (D-aspartate) O-methyltransferase activity"/>
    <property type="evidence" value="ECO:0007669"/>
    <property type="project" value="UniProtKB-EC"/>
</dbReference>
<evidence type="ECO:0000256" key="3">
    <source>
        <dbReference type="ARBA" id="ARBA00022490"/>
    </source>
</evidence>
<keyword evidence="5 7" id="KW-0808">Transferase</keyword>
<evidence type="ECO:0000313" key="9">
    <source>
        <dbReference type="Proteomes" id="UP001205906"/>
    </source>
</evidence>
<dbReference type="NCBIfam" id="TIGR00080">
    <property type="entry name" value="pimt"/>
    <property type="match status" value="1"/>
</dbReference>
<dbReference type="GO" id="GO:0032259">
    <property type="term" value="P:methylation"/>
    <property type="evidence" value="ECO:0007669"/>
    <property type="project" value="UniProtKB-KW"/>
</dbReference>
<reference evidence="8 9" key="1">
    <citation type="submission" date="2022-06" db="EMBL/GenBank/DDBJ databases">
        <title>Mesorhizobium sp. strain RP14 Genome sequencing and assembly.</title>
        <authorList>
            <person name="Kim I."/>
        </authorList>
    </citation>
    <scope>NUCLEOTIDE SEQUENCE [LARGE SCALE GENOMIC DNA]</scope>
    <source>
        <strain evidence="9">RP14(2022)</strain>
    </source>
</reference>
<keyword evidence="4 7" id="KW-0489">Methyltransferase</keyword>
<protein>
    <recommendedName>
        <fullName evidence="7">Protein-L-isoaspartate O-methyltransferase</fullName>
        <ecNumber evidence="7">2.1.1.77</ecNumber>
    </recommendedName>
    <alternativeName>
        <fullName evidence="7">L-isoaspartyl protein carboxyl methyltransferase</fullName>
    </alternativeName>
    <alternativeName>
        <fullName evidence="7">Protein L-isoaspartyl methyltransferase</fullName>
    </alternativeName>
    <alternativeName>
        <fullName evidence="7">Protein-beta-aspartate methyltransferase</fullName>
        <shortName evidence="7">PIMT</shortName>
    </alternativeName>
</protein>
<evidence type="ECO:0000256" key="5">
    <source>
        <dbReference type="ARBA" id="ARBA00022679"/>
    </source>
</evidence>
<keyword evidence="9" id="KW-1185">Reference proteome</keyword>
<comment type="caution">
    <text evidence="8">The sequence shown here is derived from an EMBL/GenBank/DDBJ whole genome shotgun (WGS) entry which is preliminary data.</text>
</comment>
<dbReference type="HAMAP" id="MF_00090">
    <property type="entry name" value="PIMT"/>
    <property type="match status" value="1"/>
</dbReference>
<dbReference type="EC" id="2.1.1.77" evidence="7"/>
<evidence type="ECO:0000256" key="2">
    <source>
        <dbReference type="ARBA" id="ARBA00005369"/>
    </source>
</evidence>
<gene>
    <name evidence="7" type="primary">pcm</name>
    <name evidence="8" type="ORF">NGM99_01585</name>
</gene>
<dbReference type="InterPro" id="IPR000682">
    <property type="entry name" value="PCMT"/>
</dbReference>
<dbReference type="SUPFAM" id="SSF53335">
    <property type="entry name" value="S-adenosyl-L-methionine-dependent methyltransferases"/>
    <property type="match status" value="1"/>
</dbReference>
<evidence type="ECO:0000256" key="1">
    <source>
        <dbReference type="ARBA" id="ARBA00004496"/>
    </source>
</evidence>
<dbReference type="PANTHER" id="PTHR11579:SF0">
    <property type="entry name" value="PROTEIN-L-ISOASPARTATE(D-ASPARTATE) O-METHYLTRANSFERASE"/>
    <property type="match status" value="1"/>
</dbReference>
<evidence type="ECO:0000256" key="4">
    <source>
        <dbReference type="ARBA" id="ARBA00022603"/>
    </source>
</evidence>
<comment type="similarity">
    <text evidence="2 7">Belongs to the methyltransferase superfamily. L-isoaspartyl/D-aspartyl protein methyltransferase family.</text>
</comment>
<feature type="active site" evidence="7">
    <location>
        <position position="63"/>
    </location>
</feature>
<name>A0ABT1C0X0_9HYPH</name>
<accession>A0ABT1C0X0</accession>
<proteinExistence type="inferred from homology"/>
<organism evidence="8 9">
    <name type="scientific">Mesorhizobium liriopis</name>
    <dbReference type="NCBI Taxonomy" id="2953882"/>
    <lineage>
        <taxon>Bacteria</taxon>
        <taxon>Pseudomonadati</taxon>
        <taxon>Pseudomonadota</taxon>
        <taxon>Alphaproteobacteria</taxon>
        <taxon>Hyphomicrobiales</taxon>
        <taxon>Phyllobacteriaceae</taxon>
        <taxon>Mesorhizobium</taxon>
    </lineage>
</organism>
<dbReference type="Gene3D" id="3.40.50.150">
    <property type="entry name" value="Vaccinia Virus protein VP39"/>
    <property type="match status" value="1"/>
</dbReference>
<dbReference type="InterPro" id="IPR029063">
    <property type="entry name" value="SAM-dependent_MTases_sf"/>
</dbReference>
<dbReference type="PANTHER" id="PTHR11579">
    <property type="entry name" value="PROTEIN-L-ISOASPARTATE O-METHYLTRANSFERASE"/>
    <property type="match status" value="1"/>
</dbReference>
<evidence type="ECO:0000313" key="8">
    <source>
        <dbReference type="EMBL" id="MCO6048480.1"/>
    </source>
</evidence>
<sequence>MGDSFATRRRRMVDTQIASRGVSDPRVLEAMRTVPRERFLAKAAAELAYEDRPLSIAEGQTISQPFIVAYMIEAASLRPDARVLEVGAGSGYAAAVMSRLASHVYAIERYPALAEGARRNLAALGYANVEIRAGDGTLGWPEAAPFDAVIVSAGGPQVPDPLKHQLAIGGVLILPVGGERHSQRLTRVTRTGEDRFTEEDLCSVAFVPLIGKEGWRED</sequence>
<keyword evidence="6 7" id="KW-0949">S-adenosyl-L-methionine</keyword>
<dbReference type="RefSeq" id="WP_252815290.1">
    <property type="nucleotide sequence ID" value="NZ_JAMXQS010000001.1"/>
</dbReference>
<comment type="function">
    <text evidence="7">Catalyzes the methyl esterification of L-isoaspartyl residues in peptides and proteins that result from spontaneous decomposition of normal L-aspartyl and L-asparaginyl residues. It plays a role in the repair and/or degradation of damaged proteins.</text>
</comment>
<dbReference type="EMBL" id="JAMXQS010000001">
    <property type="protein sequence ID" value="MCO6048480.1"/>
    <property type="molecule type" value="Genomic_DNA"/>
</dbReference>
<keyword evidence="3 7" id="KW-0963">Cytoplasm</keyword>
<dbReference type="Proteomes" id="UP001205906">
    <property type="component" value="Unassembled WGS sequence"/>
</dbReference>